<dbReference type="GO" id="GO:0005743">
    <property type="term" value="C:mitochondrial inner membrane"/>
    <property type="evidence" value="ECO:0000318"/>
    <property type="project" value="GO_Central"/>
</dbReference>
<dbReference type="EMBL" id="LK031997">
    <property type="protein sequence ID" value="CDY09604.1"/>
    <property type="molecule type" value="Genomic_DNA"/>
</dbReference>
<dbReference type="Proteomes" id="UP000028999">
    <property type="component" value="Unassembled WGS sequence"/>
</dbReference>
<evidence type="ECO:0000313" key="3">
    <source>
        <dbReference type="Proteomes" id="UP000028999"/>
    </source>
</evidence>
<dbReference type="AlphaFoldDB" id="A0A078F9C9"/>
<accession>A0A078F9C9</accession>
<feature type="compositionally biased region" description="Basic and acidic residues" evidence="1">
    <location>
        <begin position="304"/>
        <end position="322"/>
    </location>
</feature>
<dbReference type="OMA" id="ELRRWPF"/>
<dbReference type="Gramene" id="CDY09604">
    <property type="protein sequence ID" value="CDY09604"/>
    <property type="gene ID" value="GSBRNA2T00031239001"/>
</dbReference>
<gene>
    <name evidence="2" type="primary">BnaC05g23150D</name>
    <name evidence="2" type="ORF">GSBRNA2T00031239001</name>
</gene>
<keyword evidence="3" id="KW-1185">Reference proteome</keyword>
<proteinExistence type="predicted"/>
<evidence type="ECO:0000256" key="1">
    <source>
        <dbReference type="SAM" id="MobiDB-lite"/>
    </source>
</evidence>
<evidence type="ECO:0000313" key="2">
    <source>
        <dbReference type="EMBL" id="CDY09604.1"/>
    </source>
</evidence>
<feature type="region of interest" description="Disordered" evidence="1">
    <location>
        <begin position="213"/>
        <end position="264"/>
    </location>
</feature>
<dbReference type="GO" id="GO:0032979">
    <property type="term" value="P:protein insertion into mitochondrial inner membrane from matrix"/>
    <property type="evidence" value="ECO:0000318"/>
    <property type="project" value="GO_Central"/>
</dbReference>
<reference evidence="2 3" key="1">
    <citation type="journal article" date="2014" name="Science">
        <title>Plant genetics. Early allopolyploid evolution in the post-Neolithic Brassica napus oilseed genome.</title>
        <authorList>
            <person name="Chalhoub B."/>
            <person name="Denoeud F."/>
            <person name="Liu S."/>
            <person name="Parkin I.A."/>
            <person name="Tang H."/>
            <person name="Wang X."/>
            <person name="Chiquet J."/>
            <person name="Belcram H."/>
            <person name="Tong C."/>
            <person name="Samans B."/>
            <person name="Correa M."/>
            <person name="Da Silva C."/>
            <person name="Just J."/>
            <person name="Falentin C."/>
            <person name="Koh C.S."/>
            <person name="Le Clainche I."/>
            <person name="Bernard M."/>
            <person name="Bento P."/>
            <person name="Noel B."/>
            <person name="Labadie K."/>
            <person name="Alberti A."/>
            <person name="Charles M."/>
            <person name="Arnaud D."/>
            <person name="Guo H."/>
            <person name="Daviaud C."/>
            <person name="Alamery S."/>
            <person name="Jabbari K."/>
            <person name="Zhao M."/>
            <person name="Edger P.P."/>
            <person name="Chelaifa H."/>
            <person name="Tack D."/>
            <person name="Lassalle G."/>
            <person name="Mestiri I."/>
            <person name="Schnel N."/>
            <person name="Le Paslier M.C."/>
            <person name="Fan G."/>
            <person name="Renault V."/>
            <person name="Bayer P.E."/>
            <person name="Golicz A.A."/>
            <person name="Manoli S."/>
            <person name="Lee T.H."/>
            <person name="Thi V.H."/>
            <person name="Chalabi S."/>
            <person name="Hu Q."/>
            <person name="Fan C."/>
            <person name="Tollenaere R."/>
            <person name="Lu Y."/>
            <person name="Battail C."/>
            <person name="Shen J."/>
            <person name="Sidebottom C.H."/>
            <person name="Wang X."/>
            <person name="Canaguier A."/>
            <person name="Chauveau A."/>
            <person name="Berard A."/>
            <person name="Deniot G."/>
            <person name="Guan M."/>
            <person name="Liu Z."/>
            <person name="Sun F."/>
            <person name="Lim Y.P."/>
            <person name="Lyons E."/>
            <person name="Town C.D."/>
            <person name="Bancroft I."/>
            <person name="Wang X."/>
            <person name="Meng J."/>
            <person name="Ma J."/>
            <person name="Pires J.C."/>
            <person name="King G.J."/>
            <person name="Brunel D."/>
            <person name="Delourme R."/>
            <person name="Renard M."/>
            <person name="Aury J.M."/>
            <person name="Adams K.L."/>
            <person name="Batley J."/>
            <person name="Snowdon R.J."/>
            <person name="Tost J."/>
            <person name="Edwards D."/>
            <person name="Zhou Y."/>
            <person name="Hua W."/>
            <person name="Sharpe A.G."/>
            <person name="Paterson A.H."/>
            <person name="Guan C."/>
            <person name="Wincker P."/>
        </authorList>
    </citation>
    <scope>NUCLEOTIDE SEQUENCE [LARGE SCALE GENOMIC DNA]</scope>
    <source>
        <strain evidence="3">cv. Darmor-bzh</strain>
    </source>
</reference>
<name>A0A078F9C9_BRANA</name>
<dbReference type="GO" id="GO:0032977">
    <property type="term" value="F:membrane insertase activity"/>
    <property type="evidence" value="ECO:0000318"/>
    <property type="project" value="GO_Central"/>
</dbReference>
<organism evidence="2 3">
    <name type="scientific">Brassica napus</name>
    <name type="common">Rape</name>
    <dbReference type="NCBI Taxonomy" id="3708"/>
    <lineage>
        <taxon>Eukaryota</taxon>
        <taxon>Viridiplantae</taxon>
        <taxon>Streptophyta</taxon>
        <taxon>Embryophyta</taxon>
        <taxon>Tracheophyta</taxon>
        <taxon>Spermatophyta</taxon>
        <taxon>Magnoliopsida</taxon>
        <taxon>eudicotyledons</taxon>
        <taxon>Gunneridae</taxon>
        <taxon>Pentapetalae</taxon>
        <taxon>rosids</taxon>
        <taxon>malvids</taxon>
        <taxon>Brassicales</taxon>
        <taxon>Brassicaceae</taxon>
        <taxon>Brassiceae</taxon>
        <taxon>Brassica</taxon>
    </lineage>
</organism>
<protein>
    <submittedName>
        <fullName evidence="2">BnaC05g23150D protein</fullName>
    </submittedName>
</protein>
<dbReference type="PaxDb" id="3708-A0A078F9C9"/>
<feature type="region of interest" description="Disordered" evidence="1">
    <location>
        <begin position="299"/>
        <end position="329"/>
    </location>
</feature>
<sequence>MTMMAVGRDDDDGRGKRWSSDYGRWKRWSSDDGCGKMELRRWPFDVRQATMLLVTTSCSICSRGASLPFRSTKSNTRSQIQAYVFDASVPKLLLDYVFSASSSHHRSFSASSSHHRSFSFSASSSLHRSFSDATDPSLPSSSAFSSLNMAEKVPYYIYLVTSHRHHFHMSNLQEGMEGNPVAGTMKKFSRIIAFLSIPILMGIEKLLNLPDAVTSSSTGQPKPPSPIPFSFEQPKDQSVIGHEDPPMVNKEASGPQASRVENEEVNSVISDIPRDGPRRPTKNAVRDWAAIFRTASRVGQARRVPPEDKPAAVRDGTGRENPIDISMST</sequence>
<dbReference type="STRING" id="3708.A0A078F9C9"/>